<keyword evidence="1" id="KW-0472">Membrane</keyword>
<keyword evidence="3" id="KW-1185">Reference proteome</keyword>
<dbReference type="PANTHER" id="PTHR31170">
    <property type="entry name" value="BNAC04G53230D PROTEIN"/>
    <property type="match status" value="1"/>
</dbReference>
<dbReference type="Proteomes" id="UP000823388">
    <property type="component" value="Chromosome 2K"/>
</dbReference>
<reference evidence="2" key="1">
    <citation type="submission" date="2020-05" db="EMBL/GenBank/DDBJ databases">
        <title>WGS assembly of Panicum virgatum.</title>
        <authorList>
            <person name="Lovell J.T."/>
            <person name="Jenkins J."/>
            <person name="Shu S."/>
            <person name="Juenger T.E."/>
            <person name="Schmutz J."/>
        </authorList>
    </citation>
    <scope>NUCLEOTIDE SEQUENCE</scope>
    <source>
        <strain evidence="2">AP13</strain>
    </source>
</reference>
<evidence type="ECO:0000256" key="1">
    <source>
        <dbReference type="SAM" id="Phobius"/>
    </source>
</evidence>
<dbReference type="PANTHER" id="PTHR31170:SF25">
    <property type="entry name" value="BNAA09G04570D PROTEIN"/>
    <property type="match status" value="1"/>
</dbReference>
<proteinExistence type="predicted"/>
<organism evidence="2 3">
    <name type="scientific">Panicum virgatum</name>
    <name type="common">Blackwell switchgrass</name>
    <dbReference type="NCBI Taxonomy" id="38727"/>
    <lineage>
        <taxon>Eukaryota</taxon>
        <taxon>Viridiplantae</taxon>
        <taxon>Streptophyta</taxon>
        <taxon>Embryophyta</taxon>
        <taxon>Tracheophyta</taxon>
        <taxon>Spermatophyta</taxon>
        <taxon>Magnoliopsida</taxon>
        <taxon>Liliopsida</taxon>
        <taxon>Poales</taxon>
        <taxon>Poaceae</taxon>
        <taxon>PACMAD clade</taxon>
        <taxon>Panicoideae</taxon>
        <taxon>Panicodae</taxon>
        <taxon>Paniceae</taxon>
        <taxon>Panicinae</taxon>
        <taxon>Panicum</taxon>
        <taxon>Panicum sect. Hiantes</taxon>
    </lineage>
</organism>
<accession>A0A8T0W414</accession>
<dbReference type="AlphaFoldDB" id="A0A8T0W414"/>
<comment type="caution">
    <text evidence="2">The sequence shown here is derived from an EMBL/GenBank/DDBJ whole genome shotgun (WGS) entry which is preliminary data.</text>
</comment>
<name>A0A8T0W414_PANVG</name>
<keyword evidence="1" id="KW-0812">Transmembrane</keyword>
<sequence length="481" mass="55485">MVSFSCMVDHAREETWIVNIRNRLDEQFADLTKLKPALAALDTSKDKPSIYWTGSHPERFPVGILLLKSSGNVAEKDHMWEYVAFMTRWLGLDVTLFLRYMKEREDLVKSYYHYGGEDYQRYFVFRESNALQESLLIAGCFLATAILLLQKVRNGAEILRGSRGNNSDPADQRSLQFSILYQRIMKDQIKTKIDMLRIRNQIPWFVVEAVFAHSSLSELFGGTRMDRLAMSCFDDLYPRVNKSKVKGGNLPSGGFKHLLHIFHWTRTPEEEGRWLVHTKPEQEQQPAKRFAEFYIPNAMNLLESATSFKRLDSSSIDVEYSNKRISALMQLTPLHLFPYSNEIFHQLLNFEQRYPAYGLPVTAHFACMKSLLQTKADVKLLQKNGIVQNTMKGEEDVLSFLHDVGHFLVDEVRACIPDDLDSVSEKVIEHHERDVSIAYSEFKSQFCPNRWVIISVLAAITLFVLTFIQTVYSALAYYKGS</sequence>
<feature type="transmembrane region" description="Helical" evidence="1">
    <location>
        <begin position="451"/>
        <end position="478"/>
    </location>
</feature>
<keyword evidence="1" id="KW-1133">Transmembrane helix</keyword>
<gene>
    <name evidence="2" type="ORF">PVAP13_2KG115800</name>
</gene>
<dbReference type="Pfam" id="PF03140">
    <property type="entry name" value="DUF247"/>
    <property type="match status" value="1"/>
</dbReference>
<dbReference type="EMBL" id="CM029039">
    <property type="protein sequence ID" value="KAG2640716.1"/>
    <property type="molecule type" value="Genomic_DNA"/>
</dbReference>
<protein>
    <submittedName>
        <fullName evidence="2">Uncharacterized protein</fullName>
    </submittedName>
</protein>
<evidence type="ECO:0000313" key="3">
    <source>
        <dbReference type="Proteomes" id="UP000823388"/>
    </source>
</evidence>
<evidence type="ECO:0000313" key="2">
    <source>
        <dbReference type="EMBL" id="KAG2640716.1"/>
    </source>
</evidence>
<dbReference type="InterPro" id="IPR004158">
    <property type="entry name" value="DUF247_pln"/>
</dbReference>